<evidence type="ECO:0008006" key="3">
    <source>
        <dbReference type="Google" id="ProtNLM"/>
    </source>
</evidence>
<sequence length="172" mass="19043">MTCRNTDDFSEGRITAAVTASIAEHITATPDDHHARAIDHALHTNPETPDFLSHIHRANLANGMTPAESYRQLTTHAHQQARHLWDTVCTFVDVDPDDTCAYLMENFLSSLRTHCPGILTYGGLDTTGDILNFLAFLSNKGECDNHYAMTRSQILKTIRCALEDAEMETAAA</sequence>
<proteinExistence type="predicted"/>
<dbReference type="RefSeq" id="WP_194557345.1">
    <property type="nucleotide sequence ID" value="NZ_JADKMY010000009.1"/>
</dbReference>
<keyword evidence="2" id="KW-1185">Reference proteome</keyword>
<gene>
    <name evidence="1" type="ORF">IRY30_10225</name>
</gene>
<comment type="caution">
    <text evidence="1">The sequence shown here is derived from an EMBL/GenBank/DDBJ whole genome shotgun (WGS) entry which is preliminary data.</text>
</comment>
<organism evidence="1 2">
    <name type="scientific">Corynebacterium suicordis DSM 45110</name>
    <dbReference type="NCBI Taxonomy" id="1121369"/>
    <lineage>
        <taxon>Bacteria</taxon>
        <taxon>Bacillati</taxon>
        <taxon>Actinomycetota</taxon>
        <taxon>Actinomycetes</taxon>
        <taxon>Mycobacteriales</taxon>
        <taxon>Corynebacteriaceae</taxon>
        <taxon>Corynebacterium</taxon>
    </lineage>
</organism>
<reference evidence="1 2" key="1">
    <citation type="submission" date="2020-10" db="EMBL/GenBank/DDBJ databases">
        <title>Novel species in genus Corynebacterium.</title>
        <authorList>
            <person name="Zhang G."/>
        </authorList>
    </citation>
    <scope>NUCLEOTIDE SEQUENCE [LARGE SCALE GENOMIC DNA]</scope>
    <source>
        <strain evidence="1 2">DSM 45110</strain>
    </source>
</reference>
<evidence type="ECO:0000313" key="2">
    <source>
        <dbReference type="Proteomes" id="UP000635902"/>
    </source>
</evidence>
<dbReference type="EMBL" id="JADKMY010000009">
    <property type="protein sequence ID" value="MBF4554444.1"/>
    <property type="molecule type" value="Genomic_DNA"/>
</dbReference>
<protein>
    <recommendedName>
        <fullName evidence="3">TetR family transcriptional regulator</fullName>
    </recommendedName>
</protein>
<accession>A0ABR9ZME1</accession>
<name>A0ABR9ZME1_9CORY</name>
<evidence type="ECO:0000313" key="1">
    <source>
        <dbReference type="EMBL" id="MBF4554444.1"/>
    </source>
</evidence>
<dbReference type="Proteomes" id="UP000635902">
    <property type="component" value="Unassembled WGS sequence"/>
</dbReference>